<dbReference type="GO" id="GO:0003841">
    <property type="term" value="F:1-acylglycerol-3-phosphate O-acyltransferase activity"/>
    <property type="evidence" value="ECO:0000318"/>
    <property type="project" value="GO_Central"/>
</dbReference>
<evidence type="ECO:0000256" key="10">
    <source>
        <dbReference type="ARBA" id="ARBA00047525"/>
    </source>
</evidence>
<comment type="catalytic activity">
    <reaction evidence="4">
        <text>1-(9Z-octadecenoyl)-sn-glycero-3-phosphate + tetradecanoyl-CoA = 1-(9Z)-octadecenoyl-2-tetradecanoyl-sn-glycero-3-phosphate + CoA</text>
        <dbReference type="Rhea" id="RHEA:37171"/>
        <dbReference type="ChEBI" id="CHEBI:57287"/>
        <dbReference type="ChEBI" id="CHEBI:57385"/>
        <dbReference type="ChEBI" id="CHEBI:74544"/>
        <dbReference type="ChEBI" id="CHEBI:74579"/>
    </reaction>
    <physiologicalReaction direction="left-to-right" evidence="4">
        <dbReference type="Rhea" id="RHEA:37172"/>
    </physiologicalReaction>
</comment>
<organism evidence="22 23">
    <name type="scientific">Anolis carolinensis</name>
    <name type="common">Green anole</name>
    <name type="synonym">American chameleon</name>
    <dbReference type="NCBI Taxonomy" id="28377"/>
    <lineage>
        <taxon>Eukaryota</taxon>
        <taxon>Metazoa</taxon>
        <taxon>Chordata</taxon>
        <taxon>Craniata</taxon>
        <taxon>Vertebrata</taxon>
        <taxon>Euteleostomi</taxon>
        <taxon>Lepidosauria</taxon>
        <taxon>Squamata</taxon>
        <taxon>Bifurcata</taxon>
        <taxon>Unidentata</taxon>
        <taxon>Episquamata</taxon>
        <taxon>Toxicofera</taxon>
        <taxon>Iguania</taxon>
        <taxon>Dactyloidae</taxon>
        <taxon>Anolis</taxon>
    </lineage>
</organism>
<evidence type="ECO:0000256" key="14">
    <source>
        <dbReference type="ARBA" id="ARBA00048956"/>
    </source>
</evidence>
<dbReference type="GO" id="GO:0016020">
    <property type="term" value="C:membrane"/>
    <property type="evidence" value="ECO:0007669"/>
    <property type="project" value="InterPro"/>
</dbReference>
<evidence type="ECO:0000256" key="16">
    <source>
        <dbReference type="ARBA" id="ARBA00049345"/>
    </source>
</evidence>
<evidence type="ECO:0000256" key="8">
    <source>
        <dbReference type="ARBA" id="ARBA00022679"/>
    </source>
</evidence>
<comment type="domain">
    <text evidence="19">The HXXXXD motif is essential for acyltransferase activity and may constitute the binding site for the phosphate moiety of the glycerol-3-phosphate.</text>
</comment>
<comment type="catalytic activity">
    <reaction evidence="13">
        <text>1-(9Z,12Z,15Z)-octadecatrienoyl-sn-glycero-3-phosphate + (9Z)-octadecenoyl-CoA = 1-(9Z,12Z,15Z)-octadecatrienoyl-2-(9Z)-octadecenoyl-sn-glycero-3-phosphate + CoA</text>
        <dbReference type="Rhea" id="RHEA:37139"/>
        <dbReference type="ChEBI" id="CHEBI:57287"/>
        <dbReference type="ChEBI" id="CHEBI:57387"/>
        <dbReference type="ChEBI" id="CHEBI:74549"/>
        <dbReference type="ChEBI" id="CHEBI:74550"/>
    </reaction>
    <physiologicalReaction direction="left-to-right" evidence="13">
        <dbReference type="Rhea" id="RHEA:37140"/>
    </physiologicalReaction>
</comment>
<dbReference type="InterPro" id="IPR004552">
    <property type="entry name" value="AGP_acyltrans"/>
</dbReference>
<dbReference type="GO" id="GO:0006654">
    <property type="term" value="P:phosphatidic acid biosynthetic process"/>
    <property type="evidence" value="ECO:0000318"/>
    <property type="project" value="GO_Central"/>
</dbReference>
<feature type="domain" description="Phospholipid/glycerol acyltransferase" evidence="21">
    <location>
        <begin position="93"/>
        <end position="208"/>
    </location>
</feature>
<evidence type="ECO:0000313" key="22">
    <source>
        <dbReference type="Ensembl" id="ENSACAP00000023420.1"/>
    </source>
</evidence>
<dbReference type="OrthoDB" id="202234at2759"/>
<feature type="transmembrane region" description="Helical" evidence="20">
    <location>
        <begin position="36"/>
        <end position="53"/>
    </location>
</feature>
<dbReference type="GO" id="GO:0005783">
    <property type="term" value="C:endoplasmic reticulum"/>
    <property type="evidence" value="ECO:0000318"/>
    <property type="project" value="GO_Central"/>
</dbReference>
<evidence type="ECO:0000256" key="18">
    <source>
        <dbReference type="ARBA" id="ARBA00049561"/>
    </source>
</evidence>
<comment type="catalytic activity">
    <reaction evidence="3">
        <text>1-(9Z-octadecenoyl)-sn-glycero-3-phosphate + hexadecanoyl-CoA = 1-(9Z)-octadecenoyl-2-hexadecanoyl-sn-glycero-3-phosphate + CoA</text>
        <dbReference type="Rhea" id="RHEA:37143"/>
        <dbReference type="ChEBI" id="CHEBI:57287"/>
        <dbReference type="ChEBI" id="CHEBI:57379"/>
        <dbReference type="ChEBI" id="CHEBI:74544"/>
        <dbReference type="ChEBI" id="CHEBI:74551"/>
    </reaction>
    <physiologicalReaction direction="left-to-right" evidence="3">
        <dbReference type="Rhea" id="RHEA:37144"/>
    </physiologicalReaction>
</comment>
<comment type="catalytic activity">
    <reaction evidence="1">
        <text>(11Z)-octadecenoyl-CoA + 1-(9Z-octadecenoyl)-sn-glycero-3-phosphate = 1-(9Z)-octadecenoyl-2-(11Z)-octadecenoyl-sn-glycero-3-phosphate + CoA</text>
        <dbReference type="Rhea" id="RHEA:37603"/>
        <dbReference type="ChEBI" id="CHEBI:57287"/>
        <dbReference type="ChEBI" id="CHEBI:74544"/>
        <dbReference type="ChEBI" id="CHEBI:75121"/>
        <dbReference type="ChEBI" id="CHEBI:75122"/>
    </reaction>
    <physiologicalReaction direction="left-to-right" evidence="1">
        <dbReference type="Rhea" id="RHEA:37604"/>
    </physiologicalReaction>
</comment>
<keyword evidence="20" id="KW-0472">Membrane</keyword>
<evidence type="ECO:0000256" key="5">
    <source>
        <dbReference type="ARBA" id="ARBA00004086"/>
    </source>
</evidence>
<keyword evidence="9 19" id="KW-0012">Acyltransferase</keyword>
<evidence type="ECO:0000256" key="19">
    <source>
        <dbReference type="RuleBase" id="RU361267"/>
    </source>
</evidence>
<evidence type="ECO:0000256" key="15">
    <source>
        <dbReference type="ARBA" id="ARBA00048973"/>
    </source>
</evidence>
<accession>R4GDG1</accession>
<dbReference type="Pfam" id="PF01553">
    <property type="entry name" value="Acyltransferase"/>
    <property type="match status" value="1"/>
</dbReference>
<evidence type="ECO:0000256" key="13">
    <source>
        <dbReference type="ARBA" id="ARBA00048293"/>
    </source>
</evidence>
<comment type="similarity">
    <text evidence="7 19">Belongs to the 1-acyl-sn-glycerol-3-phosphate acyltransferase family.</text>
</comment>
<comment type="catalytic activity">
    <reaction evidence="18">
        <text>1-(9Z-octadecenoyl)-sn-glycero-3-phosphate + (9Z)-octadecenoyl-CoA = 1,2-di-(9Z-octadecenoyl)-sn-glycero-3-phosphate + CoA</text>
        <dbReference type="Rhea" id="RHEA:37131"/>
        <dbReference type="ChEBI" id="CHEBI:57287"/>
        <dbReference type="ChEBI" id="CHEBI:57387"/>
        <dbReference type="ChEBI" id="CHEBI:74544"/>
        <dbReference type="ChEBI" id="CHEBI:74546"/>
    </reaction>
    <physiologicalReaction direction="left-to-right" evidence="18">
        <dbReference type="Rhea" id="RHEA:37132"/>
    </physiologicalReaction>
</comment>
<dbReference type="InterPro" id="IPR002123">
    <property type="entry name" value="Plipid/glycerol_acylTrfase"/>
</dbReference>
<evidence type="ECO:0000256" key="2">
    <source>
        <dbReference type="ARBA" id="ARBA00000300"/>
    </source>
</evidence>
<dbReference type="HOGENOM" id="CLU_027938_10_1_1"/>
<dbReference type="InParanoid" id="R4GDG1"/>
<evidence type="ECO:0000256" key="9">
    <source>
        <dbReference type="ARBA" id="ARBA00023315"/>
    </source>
</evidence>
<keyword evidence="8 19" id="KW-0808">Transferase</keyword>
<keyword evidence="19" id="KW-0444">Lipid biosynthesis</keyword>
<evidence type="ECO:0000256" key="7">
    <source>
        <dbReference type="ARBA" id="ARBA00008655"/>
    </source>
</evidence>
<keyword evidence="20" id="KW-1133">Transmembrane helix</keyword>
<comment type="pathway">
    <text evidence="6">Phospholipid metabolism; CDP-diacylglycerol biosynthesis; CDP-diacylglycerol from sn-glycerol 3-phosphate: step 2/3.</text>
</comment>
<comment type="catalytic activity">
    <reaction evidence="10">
        <text>1-hexadecanoyl-sn-glycero-3-phosphate + (9Z)-octadecenoyl-CoA = 1-hexadecanoyl-2-(9Z-octadecenoyl)-sn-glycero-3-phosphate + CoA</text>
        <dbReference type="Rhea" id="RHEA:33187"/>
        <dbReference type="ChEBI" id="CHEBI:57287"/>
        <dbReference type="ChEBI" id="CHEBI:57387"/>
        <dbReference type="ChEBI" id="CHEBI:57518"/>
        <dbReference type="ChEBI" id="CHEBI:64839"/>
    </reaction>
    <physiologicalReaction direction="left-to-right" evidence="10">
        <dbReference type="Rhea" id="RHEA:33188"/>
    </physiologicalReaction>
</comment>
<evidence type="ECO:0000259" key="21">
    <source>
        <dbReference type="SMART" id="SM00563"/>
    </source>
</evidence>
<comment type="catalytic activity">
    <reaction evidence="12">
        <text>1-(6Z,9Z,12Z-octadecatrienoyl)-sn-glycero-3-phosphate + (9Z)-octadecenoyl-CoA = (6Z,9Z,12Z)-octadecatrienoyl-2-(9Z)-octadecenoyl-sn-glycero-3-phosphate + CoA</text>
        <dbReference type="Rhea" id="RHEA:37179"/>
        <dbReference type="ChEBI" id="CHEBI:57287"/>
        <dbReference type="ChEBI" id="CHEBI:57387"/>
        <dbReference type="ChEBI" id="CHEBI:74581"/>
        <dbReference type="ChEBI" id="CHEBI:74582"/>
    </reaction>
    <physiologicalReaction direction="left-to-right" evidence="12">
        <dbReference type="Rhea" id="RHEA:37180"/>
    </physiologicalReaction>
</comment>
<name>R4GDG1_ANOCA</name>
<dbReference type="SUPFAM" id="SSF69593">
    <property type="entry name" value="Glycerol-3-phosphate (1)-acyltransferase"/>
    <property type="match status" value="1"/>
</dbReference>
<dbReference type="Proteomes" id="UP000001646">
    <property type="component" value="Chromosome 2"/>
</dbReference>
<comment type="catalytic activity">
    <reaction evidence="15">
        <text>pentadecanoyl-CoA + 1-(9Z-octadecenoyl)-sn-glycero-3-phosphate = 1-(9Z)-octadecenoyl-2-pentadecanoyl-sn-glycero-3-phosphate + CoA</text>
        <dbReference type="Rhea" id="RHEA:37175"/>
        <dbReference type="ChEBI" id="CHEBI:57287"/>
        <dbReference type="ChEBI" id="CHEBI:74309"/>
        <dbReference type="ChEBI" id="CHEBI:74544"/>
        <dbReference type="ChEBI" id="CHEBI:74578"/>
    </reaction>
    <physiologicalReaction direction="left-to-right" evidence="15">
        <dbReference type="Rhea" id="RHEA:37176"/>
    </physiologicalReaction>
</comment>
<dbReference type="Ensembl" id="ENSACAT00000030839.2">
    <property type="protein sequence ID" value="ENSACAP00000023420.1"/>
    <property type="gene ID" value="ENSACAG00000010335.4"/>
</dbReference>
<keyword evidence="19" id="KW-0443">Lipid metabolism</keyword>
<evidence type="ECO:0000256" key="3">
    <source>
        <dbReference type="ARBA" id="ARBA00000816"/>
    </source>
</evidence>
<dbReference type="KEGG" id="acs:100553366"/>
<sequence>MMEVTQIEGRLLFLLGFPFLYLRSITFKYYCKVGFLFFLVGFACFWTIILCVYKGRNMDNARIFNKLLVLIKYFFGIKFKIQGLENLPVEDCYVMVANHQGYLDYIALSEFLPPRCVPLAKKEFQFVGLLGLTSWLCGFFFIDREEKSRAINTMLHIQKTMVAKRFRVLIFPEGTRNHNSSMLPFKHGAFHLAVQAQVPVVPVVISSYHHFCSTIQKTFTKGECTIQILPKVETQGLKADDVPELTKLVRDTMLKVFYQISDEVKQ</sequence>
<dbReference type="AlphaFoldDB" id="R4GDG1"/>
<comment type="catalytic activity">
    <reaction evidence="16">
        <text>1-(9Z-octadecenoyl)-sn-glycero-3-phosphate + (9Z,12Z)-octadecadienoyl-CoA = 1-(9Z)-octadecenoyl-2-(9Z,12Z)-octadecadienoyl-sn-glycero-3-phosphate + CoA</text>
        <dbReference type="Rhea" id="RHEA:37159"/>
        <dbReference type="ChEBI" id="CHEBI:57287"/>
        <dbReference type="ChEBI" id="CHEBI:57383"/>
        <dbReference type="ChEBI" id="CHEBI:74544"/>
        <dbReference type="ChEBI" id="CHEBI:74563"/>
    </reaction>
    <physiologicalReaction direction="left-to-right" evidence="16">
        <dbReference type="Rhea" id="RHEA:37160"/>
    </physiologicalReaction>
</comment>
<comment type="catalytic activity">
    <reaction evidence="14">
        <text>heptadecanoyl-CoA + 1-(9Z-octadecenoyl)-sn-glycero-3-phosphate = 1-(9Z)-octadecenoyl-2-heptadecanoyl-sn-glycero-3-phosphate + CoA</text>
        <dbReference type="Rhea" id="RHEA:37155"/>
        <dbReference type="ChEBI" id="CHEBI:57287"/>
        <dbReference type="ChEBI" id="CHEBI:74307"/>
        <dbReference type="ChEBI" id="CHEBI:74544"/>
        <dbReference type="ChEBI" id="CHEBI:74558"/>
    </reaction>
    <physiologicalReaction direction="left-to-right" evidence="14">
        <dbReference type="Rhea" id="RHEA:37156"/>
    </physiologicalReaction>
</comment>
<evidence type="ECO:0000256" key="1">
    <source>
        <dbReference type="ARBA" id="ARBA00000091"/>
    </source>
</evidence>
<evidence type="ECO:0000256" key="11">
    <source>
        <dbReference type="ARBA" id="ARBA00047814"/>
    </source>
</evidence>
<comment type="catalytic activity">
    <reaction evidence="17">
        <text>1-eicosanoyl-sn-glycero-3-phosphate + (9Z)-octadecenoyl-CoA = 1-eicosanoyl-2-(9Z)-octadecenoyl-sn-glycero-3-phosphate + CoA</text>
        <dbReference type="Rhea" id="RHEA:37183"/>
        <dbReference type="ChEBI" id="CHEBI:57287"/>
        <dbReference type="ChEBI" id="CHEBI:57387"/>
        <dbReference type="ChEBI" id="CHEBI:74583"/>
        <dbReference type="ChEBI" id="CHEBI:74584"/>
    </reaction>
    <physiologicalReaction direction="left-to-right" evidence="17">
        <dbReference type="Rhea" id="RHEA:37184"/>
    </physiologicalReaction>
</comment>
<evidence type="ECO:0000313" key="23">
    <source>
        <dbReference type="Proteomes" id="UP000001646"/>
    </source>
</evidence>
<evidence type="ECO:0000256" key="17">
    <source>
        <dbReference type="ARBA" id="ARBA00049491"/>
    </source>
</evidence>
<keyword evidence="20" id="KW-0812">Transmembrane</keyword>
<comment type="catalytic activity">
    <reaction evidence="11">
        <text>1-tetradecanoyl-sn-glycerol 3-phosphate + (9Z)-octadecenoyl-CoA = 1-tetradecanoyl-2-(9Z)-octadecenoyl-sn-glycero-3-phosphate + CoA</text>
        <dbReference type="Rhea" id="RHEA:37187"/>
        <dbReference type="ChEBI" id="CHEBI:57287"/>
        <dbReference type="ChEBI" id="CHEBI:57387"/>
        <dbReference type="ChEBI" id="CHEBI:72683"/>
        <dbReference type="ChEBI" id="CHEBI:74586"/>
    </reaction>
    <physiologicalReaction direction="left-to-right" evidence="11">
        <dbReference type="Rhea" id="RHEA:37188"/>
    </physiologicalReaction>
</comment>
<keyword evidence="19" id="KW-1208">Phospholipid metabolism</keyword>
<keyword evidence="19" id="KW-0594">Phospholipid biosynthesis</keyword>
<dbReference type="PANTHER" id="PTHR10434">
    <property type="entry name" value="1-ACYL-SN-GLYCEROL-3-PHOSPHATE ACYLTRANSFERASE"/>
    <property type="match status" value="1"/>
</dbReference>
<comment type="catalytic activity">
    <reaction evidence="2">
        <text>a 1-acyl-sn-glycero-3-phosphate + an acyl-CoA = a 1,2-diacyl-sn-glycero-3-phosphate + CoA</text>
        <dbReference type="Rhea" id="RHEA:19709"/>
        <dbReference type="ChEBI" id="CHEBI:57287"/>
        <dbReference type="ChEBI" id="CHEBI:57970"/>
        <dbReference type="ChEBI" id="CHEBI:58342"/>
        <dbReference type="ChEBI" id="CHEBI:58608"/>
        <dbReference type="EC" id="2.3.1.51"/>
    </reaction>
    <physiologicalReaction direction="left-to-right" evidence="2">
        <dbReference type="Rhea" id="RHEA:19710"/>
    </physiologicalReaction>
</comment>
<keyword evidence="23" id="KW-1185">Reference proteome</keyword>
<dbReference type="GeneTree" id="ENSGT00390000008726"/>
<feature type="transmembrane region" description="Helical" evidence="20">
    <location>
        <begin position="12"/>
        <end position="30"/>
    </location>
</feature>
<dbReference type="PANTHER" id="PTHR10434:SF65">
    <property type="entry name" value="1-ACYL-SN-GLYCEROL-3-PHOSPHATE ACYLTRANSFERASE ALPHA"/>
    <property type="match status" value="1"/>
</dbReference>
<protein>
    <recommendedName>
        <fullName evidence="19">1-acyl-sn-glycerol-3-phosphate acyltransferase</fullName>
        <ecNumber evidence="19">2.3.1.51</ecNumber>
    </recommendedName>
</protein>
<reference evidence="22" key="2">
    <citation type="submission" date="2025-08" db="UniProtKB">
        <authorList>
            <consortium name="Ensembl"/>
        </authorList>
    </citation>
    <scope>IDENTIFICATION</scope>
</reference>
<reference evidence="22 23" key="1">
    <citation type="submission" date="2009-12" db="EMBL/GenBank/DDBJ databases">
        <title>The Genome Sequence of Anolis carolinensis (Green Anole Lizard).</title>
        <authorList>
            <consortium name="The Genome Sequencing Platform"/>
            <person name="Di Palma F."/>
            <person name="Alfoldi J."/>
            <person name="Heiman D."/>
            <person name="Young S."/>
            <person name="Grabherr M."/>
            <person name="Johnson J."/>
            <person name="Lander E.S."/>
            <person name="Lindblad-Toh K."/>
        </authorList>
    </citation>
    <scope>NUCLEOTIDE SEQUENCE [LARGE SCALE GENOMIC DNA]</scope>
    <source>
        <strain evidence="22 23">JBL SC #1</strain>
    </source>
</reference>
<evidence type="ECO:0000256" key="4">
    <source>
        <dbReference type="ARBA" id="ARBA00001783"/>
    </source>
</evidence>
<comment type="function">
    <text evidence="5">Converts 1-acyl-sn-glycerol-3-phosphate (lysophosphatidic acid or LPA) into 1,2-diacyl-sn-glycerol-3-phosphate (phosphatidic acid or PA) by incorporating an acyl moiety at the sn-2 position of the glycerol backbone.</text>
</comment>
<reference evidence="22" key="3">
    <citation type="submission" date="2025-09" db="UniProtKB">
        <authorList>
            <consortium name="Ensembl"/>
        </authorList>
    </citation>
    <scope>IDENTIFICATION</scope>
</reference>
<evidence type="ECO:0000256" key="20">
    <source>
        <dbReference type="SAM" id="Phobius"/>
    </source>
</evidence>
<dbReference type="CDD" id="cd07989">
    <property type="entry name" value="LPLAT_AGPAT-like"/>
    <property type="match status" value="1"/>
</dbReference>
<evidence type="ECO:0000256" key="6">
    <source>
        <dbReference type="ARBA" id="ARBA00004728"/>
    </source>
</evidence>
<dbReference type="NCBIfam" id="TIGR00530">
    <property type="entry name" value="AGP_acyltrn"/>
    <property type="match status" value="1"/>
</dbReference>
<dbReference type="EC" id="2.3.1.51" evidence="19"/>
<evidence type="ECO:0000256" key="12">
    <source>
        <dbReference type="ARBA" id="ARBA00048105"/>
    </source>
</evidence>
<dbReference type="SMART" id="SM00563">
    <property type="entry name" value="PlsC"/>
    <property type="match status" value="1"/>
</dbReference>
<proteinExistence type="inferred from homology"/>